<reference evidence="11" key="1">
    <citation type="submission" date="2016-10" db="EMBL/GenBank/DDBJ databases">
        <authorList>
            <person name="Varghese N."/>
            <person name="Submissions S."/>
        </authorList>
    </citation>
    <scope>NUCLEOTIDE SEQUENCE [LARGE SCALE GENOMIC DNA]</scope>
    <source>
        <strain evidence="11">S7</strain>
    </source>
</reference>
<evidence type="ECO:0000313" key="11">
    <source>
        <dbReference type="Proteomes" id="UP000198892"/>
    </source>
</evidence>
<evidence type="ECO:0000259" key="9">
    <source>
        <dbReference type="Pfam" id="PF18267"/>
    </source>
</evidence>
<dbReference type="InterPro" id="IPR050260">
    <property type="entry name" value="FAD-bd_OxRdtase"/>
</dbReference>
<dbReference type="PRINTS" id="PR00368">
    <property type="entry name" value="FADPNR"/>
</dbReference>
<feature type="domain" description="NADH-rubredoxin oxidoreductase C-terminal" evidence="9">
    <location>
        <begin position="318"/>
        <end position="383"/>
    </location>
</feature>
<evidence type="ECO:0000256" key="4">
    <source>
        <dbReference type="ARBA" id="ARBA00022827"/>
    </source>
</evidence>
<dbReference type="InterPro" id="IPR007419">
    <property type="entry name" value="BFD-like_2Fe2S-bd_dom"/>
</dbReference>
<dbReference type="Gene3D" id="1.10.10.1100">
    <property type="entry name" value="BFD-like [2Fe-2S]-binding domain"/>
    <property type="match status" value="1"/>
</dbReference>
<evidence type="ECO:0000256" key="5">
    <source>
        <dbReference type="ARBA" id="ARBA00023004"/>
    </source>
</evidence>
<sequence>MRQRLIVIGTGMSSLRLMETVVSEAPGAFEIHAFGEEPFLPYNRIKLSSYLQQEHEETALYPYTRTWYDENGITLHTGAPVTRIDPQQKLIFTENGDSCRYDKAVLATGACPVRLNIPGDEKENVHTFRTLADARRLKTTASRGGRTVVVGGGFLGLEAAYGMAKAGTAVDVVQRGATLLNPQLDETASLYLQRELETHDIRFHFNTSVQEVTGDSATDGVILENGGTLAADDVLFAAGIRPNTGLAEESGIHAGRGITVDDVMQTSAPDVYAVGECAEHRGKTYGLVPPVYDQAHTAALHLAGKSPSPYRGSTSYSHLKIAGIDLFTAGSMEEPEGSHVLVQADSTRPLYQKVVMTRDMVQGAVLFGDTAVSDDIAARLRNQKPLSASEKKQLFSGEGKQETLIQCAPETTICKCNQVNKQTILRHIAATEEADTATIQKETRASTSCGGCAKDVKGLLQVFERCRDQAAPAVFCSCTDLEEEEVQHRIFTGTWQRLDDVFASQDWRGNGCDACRPALRYYFAVTGRVELVQAPWMTRGSGGSYAVTSLPLRGPDNAEGMQVWLELKHTLPGAELTFEPGSRLRLSGVPDEEVDAVCRRTGTPRFVQPSANLYPFQLETMQQQEIFMTLERHLFPLSLPAPFMIRSAEAFPAELSRQELAVVWNDGLWEMHAESAGGRMIIFAADMKELEDMIKGIVQYYRETAFFNETFADWVVRLSPASIRETLLDVDMTVLADMLDAHINAAAAEETALQP</sequence>
<evidence type="ECO:0000313" key="10">
    <source>
        <dbReference type="EMBL" id="SFP68118.1"/>
    </source>
</evidence>
<dbReference type="GO" id="GO:0046872">
    <property type="term" value="F:metal ion binding"/>
    <property type="evidence" value="ECO:0007669"/>
    <property type="project" value="UniProtKB-KW"/>
</dbReference>
<protein>
    <submittedName>
        <fullName evidence="10">Nitrite reductase (NADH) large subunit</fullName>
    </submittedName>
</protein>
<dbReference type="CDD" id="cd19944">
    <property type="entry name" value="NirB_Fer2_BFD-like_2"/>
    <property type="match status" value="1"/>
</dbReference>
<dbReference type="AlphaFoldDB" id="A0A1I5SBG1"/>
<keyword evidence="3" id="KW-0479">Metal-binding</keyword>
<dbReference type="InterPro" id="IPR045854">
    <property type="entry name" value="NO2/SO3_Rdtase_4Fe4S_sf"/>
</dbReference>
<evidence type="ECO:0000256" key="2">
    <source>
        <dbReference type="ARBA" id="ARBA00022630"/>
    </source>
</evidence>
<dbReference type="Proteomes" id="UP000198892">
    <property type="component" value="Unassembled WGS sequence"/>
</dbReference>
<dbReference type="InterPro" id="IPR041575">
    <property type="entry name" value="Rubredoxin_C"/>
</dbReference>
<comment type="cofactor">
    <cofactor evidence="1">
        <name>FAD</name>
        <dbReference type="ChEBI" id="CHEBI:57692"/>
    </cofactor>
</comment>
<evidence type="ECO:0000259" key="8">
    <source>
        <dbReference type="Pfam" id="PF07992"/>
    </source>
</evidence>
<dbReference type="InterPro" id="IPR041854">
    <property type="entry name" value="BFD-like_2Fe2S-bd_dom_sf"/>
</dbReference>
<feature type="domain" description="FAD/NAD(P)-binding" evidence="8">
    <location>
        <begin position="4"/>
        <end position="298"/>
    </location>
</feature>
<keyword evidence="11" id="KW-1185">Reference proteome</keyword>
<keyword evidence="4" id="KW-0274">FAD</keyword>
<dbReference type="Pfam" id="PF04324">
    <property type="entry name" value="Fer2_BFD"/>
    <property type="match status" value="1"/>
</dbReference>
<dbReference type="PRINTS" id="PR00411">
    <property type="entry name" value="PNDRDTASEI"/>
</dbReference>
<dbReference type="GO" id="GO:0016491">
    <property type="term" value="F:oxidoreductase activity"/>
    <property type="evidence" value="ECO:0007669"/>
    <property type="project" value="InterPro"/>
</dbReference>
<organism evidence="10 11">
    <name type="scientific">Salibacterium halotolerans</name>
    <dbReference type="NCBI Taxonomy" id="1884432"/>
    <lineage>
        <taxon>Bacteria</taxon>
        <taxon>Bacillati</taxon>
        <taxon>Bacillota</taxon>
        <taxon>Bacilli</taxon>
        <taxon>Bacillales</taxon>
        <taxon>Bacillaceae</taxon>
    </lineage>
</organism>
<keyword evidence="6" id="KW-0411">Iron-sulfur</keyword>
<evidence type="ECO:0000259" key="7">
    <source>
        <dbReference type="Pfam" id="PF04324"/>
    </source>
</evidence>
<dbReference type="PANTHER" id="PTHR43429:SF3">
    <property type="entry name" value="NITRITE REDUCTASE [NAD(P)H]"/>
    <property type="match status" value="1"/>
</dbReference>
<dbReference type="InterPro" id="IPR016156">
    <property type="entry name" value="FAD/NAD-linked_Rdtase_dimer_sf"/>
</dbReference>
<keyword evidence="5" id="KW-0408">Iron</keyword>
<dbReference type="Gene3D" id="3.30.390.30">
    <property type="match status" value="1"/>
</dbReference>
<accession>A0A1I5SBG1</accession>
<gene>
    <name evidence="10" type="ORF">SAMN05518683_108125</name>
</gene>
<proteinExistence type="predicted"/>
<dbReference type="GO" id="GO:0051536">
    <property type="term" value="F:iron-sulfur cluster binding"/>
    <property type="evidence" value="ECO:0007669"/>
    <property type="project" value="UniProtKB-KW"/>
</dbReference>
<dbReference type="STRING" id="1884432.SAMN05518683_108125"/>
<dbReference type="Pfam" id="PF07992">
    <property type="entry name" value="Pyr_redox_2"/>
    <property type="match status" value="1"/>
</dbReference>
<evidence type="ECO:0000256" key="3">
    <source>
        <dbReference type="ARBA" id="ARBA00022723"/>
    </source>
</evidence>
<feature type="domain" description="BFD-like [2Fe-2S]-binding" evidence="7">
    <location>
        <begin position="413"/>
        <end position="461"/>
    </location>
</feature>
<dbReference type="InterPro" id="IPR036188">
    <property type="entry name" value="FAD/NAD-bd_sf"/>
</dbReference>
<name>A0A1I5SBG1_9BACI</name>
<dbReference type="EMBL" id="FOXD01000008">
    <property type="protein sequence ID" value="SFP68118.1"/>
    <property type="molecule type" value="Genomic_DNA"/>
</dbReference>
<dbReference type="InterPro" id="IPR023753">
    <property type="entry name" value="FAD/NAD-binding_dom"/>
</dbReference>
<dbReference type="RefSeq" id="WP_170841061.1">
    <property type="nucleotide sequence ID" value="NZ_FOXD01000008.1"/>
</dbReference>
<dbReference type="Gene3D" id="3.50.50.60">
    <property type="entry name" value="FAD/NAD(P)-binding domain"/>
    <property type="match status" value="2"/>
</dbReference>
<dbReference type="SUPFAM" id="SSF56014">
    <property type="entry name" value="Nitrite and sulphite reductase 4Fe-4S domain-like"/>
    <property type="match status" value="1"/>
</dbReference>
<keyword evidence="2" id="KW-0285">Flavoprotein</keyword>
<dbReference type="PANTHER" id="PTHR43429">
    <property type="entry name" value="PYRIDINE NUCLEOTIDE-DISULFIDE OXIDOREDUCTASE DOMAIN-CONTAINING"/>
    <property type="match status" value="1"/>
</dbReference>
<evidence type="ECO:0000256" key="6">
    <source>
        <dbReference type="ARBA" id="ARBA00023014"/>
    </source>
</evidence>
<evidence type="ECO:0000256" key="1">
    <source>
        <dbReference type="ARBA" id="ARBA00001974"/>
    </source>
</evidence>
<dbReference type="SUPFAM" id="SSF51905">
    <property type="entry name" value="FAD/NAD(P)-binding domain"/>
    <property type="match status" value="2"/>
</dbReference>
<dbReference type="Pfam" id="PF18267">
    <property type="entry name" value="Rubredoxin_C"/>
    <property type="match status" value="1"/>
</dbReference>